<feature type="compositionally biased region" description="Gly residues" evidence="1">
    <location>
        <begin position="499"/>
        <end position="510"/>
    </location>
</feature>
<comment type="caution">
    <text evidence="2">The sequence shown here is derived from an EMBL/GenBank/DDBJ whole genome shotgun (WGS) entry which is preliminary data.</text>
</comment>
<evidence type="ECO:0000313" key="3">
    <source>
        <dbReference type="Proteomes" id="UP001430848"/>
    </source>
</evidence>
<feature type="compositionally biased region" description="Acidic residues" evidence="1">
    <location>
        <begin position="345"/>
        <end position="356"/>
    </location>
</feature>
<keyword evidence="3" id="KW-1185">Reference proteome</keyword>
<evidence type="ECO:0000313" key="2">
    <source>
        <dbReference type="EMBL" id="KAK7731666.1"/>
    </source>
</evidence>
<feature type="compositionally biased region" description="Acidic residues" evidence="1">
    <location>
        <begin position="237"/>
        <end position="246"/>
    </location>
</feature>
<organism evidence="2 3">
    <name type="scientific">Diaporthe eres</name>
    <name type="common">Phomopsis oblonga</name>
    <dbReference type="NCBI Taxonomy" id="83184"/>
    <lineage>
        <taxon>Eukaryota</taxon>
        <taxon>Fungi</taxon>
        <taxon>Dikarya</taxon>
        <taxon>Ascomycota</taxon>
        <taxon>Pezizomycotina</taxon>
        <taxon>Sordariomycetes</taxon>
        <taxon>Sordariomycetidae</taxon>
        <taxon>Diaporthales</taxon>
        <taxon>Diaporthaceae</taxon>
        <taxon>Diaporthe</taxon>
        <taxon>Diaporthe eres species complex</taxon>
    </lineage>
</organism>
<feature type="region of interest" description="Disordered" evidence="1">
    <location>
        <begin position="479"/>
        <end position="531"/>
    </location>
</feature>
<evidence type="ECO:0000256" key="1">
    <source>
        <dbReference type="SAM" id="MobiDB-lite"/>
    </source>
</evidence>
<feature type="compositionally biased region" description="Basic and acidic residues" evidence="1">
    <location>
        <begin position="389"/>
        <end position="399"/>
    </location>
</feature>
<sequence length="903" mass="97110">MSSLGKTLIPETKRKHTDPLDLAWTIANLDLAIDIHLVTTRESQSYLSPPYFNPFIQANLFLASEKTSSIARQQLRTLTDFLISFFYTIFKQSKALCARSFLPRINPSPKELSTMGRGAAWPPNSFGEWVVGQNFKGTSSRRSSGQTQILKVSLSEDEASGDETLQITYPGRRRGSGSAKQSTPKSSSSRKKVSFDSDRKPLKSALKKRSTSPNESSDTLVEDTSEDDATTEKDESSGIDESDTSEDEVRVKRKKLKAEKRQTTAPICKKETDSEDSSAVKDALPHETCDCKDCVKGRRILKAMIKLDAKRDKGEGSKKGDSEKQKGQQKGTKKKAEATSTEASETTETEATEEDKEPPSKQKKKKGQHTETEKKPSPKEKKKSSPKTAESKQALDKTTFKLPTYPKSMEPNLIMPIKSNVVQCEHTIEGPNDPRPNAFIDSGKGINATAGQPPKGPAANGLGLTGIRWPGTPPMLREHRAREKANERSETTNNVGPAGASGGGNQGWGNNGNANAGDNGWGQTSGGDGKAKECDLSFLHQKHSNFEQPSNKSAKGSPNGGWAAGTIRAAMLQMATRTGELGRTMDPRAMPTTTKAGTHKARIAIVLKEEMRTMDQVGTSMAHTTTVLREEIRTMAQVGTSQAHTTTVLREEMRTMDQVGTSKAHTATVLSGEMRTMDQVGTSKAHTATVLSGEMRILAKAGTNKAQLTIVLTGETLGAGLQDPGQRLTTHGLRAMSVVDGVMVAGQRAAATTPATTVFRATCQALGKTMQELILESLADPTSLPKAGTILVTATLPMPVTTAVTGGVDPPHLQDHHFLARAVTKAGEEEAIKAGVRRATGTQEVEAQEADGTITHPTTLDRPTTHGRRTSPETPKARQRIGSGSTGVGLGILPVMDTVTGRD</sequence>
<feature type="compositionally biased region" description="Acidic residues" evidence="1">
    <location>
        <begin position="220"/>
        <end position="229"/>
    </location>
</feature>
<feature type="compositionally biased region" description="Basic and acidic residues" evidence="1">
    <location>
        <begin position="368"/>
        <end position="379"/>
    </location>
</feature>
<name>A0ABR1PBG5_DIAER</name>
<reference evidence="2 3" key="1">
    <citation type="submission" date="2024-02" db="EMBL/GenBank/DDBJ databases">
        <title>De novo assembly and annotation of 12 fungi associated with fruit tree decline syndrome in Ontario, Canada.</title>
        <authorList>
            <person name="Sulman M."/>
            <person name="Ellouze W."/>
            <person name="Ilyukhin E."/>
        </authorList>
    </citation>
    <scope>NUCLEOTIDE SEQUENCE [LARGE SCALE GENOMIC DNA]</scope>
    <source>
        <strain evidence="2 3">M169</strain>
    </source>
</reference>
<feature type="region of interest" description="Disordered" evidence="1">
    <location>
        <begin position="837"/>
        <end position="903"/>
    </location>
</feature>
<feature type="compositionally biased region" description="Low complexity" evidence="1">
    <location>
        <begin position="176"/>
        <end position="187"/>
    </location>
</feature>
<feature type="region of interest" description="Disordered" evidence="1">
    <location>
        <begin position="137"/>
        <end position="408"/>
    </location>
</feature>
<gene>
    <name evidence="2" type="ORF">SLS63_005353</name>
</gene>
<accession>A0ABR1PBG5</accession>
<protein>
    <submittedName>
        <fullName evidence="2">Uncharacterized protein</fullName>
    </submittedName>
</protein>
<feature type="compositionally biased region" description="Basic and acidic residues" evidence="1">
    <location>
        <begin position="479"/>
        <end position="490"/>
    </location>
</feature>
<proteinExistence type="predicted"/>
<feature type="compositionally biased region" description="Basic and acidic residues" evidence="1">
    <location>
        <begin position="305"/>
        <end position="326"/>
    </location>
</feature>
<feature type="compositionally biased region" description="Polar residues" evidence="1">
    <location>
        <begin position="137"/>
        <end position="150"/>
    </location>
</feature>
<dbReference type="EMBL" id="JAKNSF020000022">
    <property type="protein sequence ID" value="KAK7731666.1"/>
    <property type="molecule type" value="Genomic_DNA"/>
</dbReference>
<dbReference type="Proteomes" id="UP001430848">
    <property type="component" value="Unassembled WGS sequence"/>
</dbReference>
<feature type="compositionally biased region" description="Gly residues" evidence="1">
    <location>
        <begin position="519"/>
        <end position="528"/>
    </location>
</feature>
<feature type="compositionally biased region" description="Basic and acidic residues" evidence="1">
    <location>
        <begin position="283"/>
        <end position="296"/>
    </location>
</feature>